<dbReference type="Pfam" id="PF13577">
    <property type="entry name" value="SnoaL_4"/>
    <property type="match status" value="1"/>
</dbReference>
<feature type="signal peptide" evidence="1">
    <location>
        <begin position="1"/>
        <end position="21"/>
    </location>
</feature>
<dbReference type="Proteomes" id="UP000002875">
    <property type="component" value="Chromosome"/>
</dbReference>
<keyword evidence="4" id="KW-1185">Reference proteome</keyword>
<proteinExistence type="predicted"/>
<dbReference type="EMBL" id="CP002961">
    <property type="protein sequence ID" value="AFK03368.1"/>
    <property type="molecule type" value="Genomic_DNA"/>
</dbReference>
<dbReference type="SUPFAM" id="SSF54427">
    <property type="entry name" value="NTF2-like"/>
    <property type="match status" value="1"/>
</dbReference>
<feature type="chain" id="PRO_5046254007" description="SnoaL-like domain-containing protein" evidence="1">
    <location>
        <begin position="22"/>
        <end position="169"/>
    </location>
</feature>
<dbReference type="InterPro" id="IPR032710">
    <property type="entry name" value="NTF2-like_dom_sf"/>
</dbReference>
<organism evidence="3 4">
    <name type="scientific">Emticicia oligotrophica (strain DSM 17448 / CIP 109782 / MTCC 6937 / GPTSA100-15)</name>
    <dbReference type="NCBI Taxonomy" id="929562"/>
    <lineage>
        <taxon>Bacteria</taxon>
        <taxon>Pseudomonadati</taxon>
        <taxon>Bacteroidota</taxon>
        <taxon>Cytophagia</taxon>
        <taxon>Cytophagales</taxon>
        <taxon>Leadbetterellaceae</taxon>
        <taxon>Emticicia</taxon>
    </lineage>
</organism>
<dbReference type="RefSeq" id="WP_015029065.1">
    <property type="nucleotide sequence ID" value="NC_018748.1"/>
</dbReference>
<accession>A0ABM5N1R7</accession>
<name>A0ABM5N1R7_EMTOG</name>
<keyword evidence="1" id="KW-0732">Signal</keyword>
<dbReference type="Gene3D" id="3.10.450.50">
    <property type="match status" value="1"/>
</dbReference>
<evidence type="ECO:0000259" key="2">
    <source>
        <dbReference type="Pfam" id="PF13577"/>
    </source>
</evidence>
<evidence type="ECO:0000313" key="3">
    <source>
        <dbReference type="EMBL" id="AFK03368.1"/>
    </source>
</evidence>
<gene>
    <name evidence="3" type="ordered locus">Emtol_2230</name>
</gene>
<sequence>MKKYFLLLVLSSFLTMTYAQKTTEQRLQEIEDRLALKALVDEFSVLADRKDIVNQMLLFTEDAKVESVNNGQAIVLSGKKQIGDAFEGFLSLFEVVYHINGQQTITITGDKATGIAYCSVSLIGVQNGKRMKNDMGVIYNDEYVKIKGKWLIANRKSNFTWRNSQLLSE</sequence>
<protein>
    <recommendedName>
        <fullName evidence="2">SnoaL-like domain-containing protein</fullName>
    </recommendedName>
</protein>
<dbReference type="InterPro" id="IPR037401">
    <property type="entry name" value="SnoaL-like"/>
</dbReference>
<feature type="domain" description="SnoaL-like" evidence="2">
    <location>
        <begin position="28"/>
        <end position="156"/>
    </location>
</feature>
<evidence type="ECO:0000313" key="4">
    <source>
        <dbReference type="Proteomes" id="UP000002875"/>
    </source>
</evidence>
<reference evidence="3 4" key="1">
    <citation type="submission" date="2011-07" db="EMBL/GenBank/DDBJ databases">
        <title>The complete genome of chromosome of Emticicia oligotrophica DSM 17448.</title>
        <authorList>
            <consortium name="US DOE Joint Genome Institute (JGI-PGF)"/>
            <person name="Lucas S."/>
            <person name="Han J."/>
            <person name="Lapidus A."/>
            <person name="Bruce D."/>
            <person name="Goodwin L."/>
            <person name="Pitluck S."/>
            <person name="Peters L."/>
            <person name="Kyrpides N."/>
            <person name="Mavromatis K."/>
            <person name="Ivanova N."/>
            <person name="Ovchinnikova G."/>
            <person name="Teshima H."/>
            <person name="Detter J.C."/>
            <person name="Tapia R."/>
            <person name="Han C."/>
            <person name="Land M."/>
            <person name="Hauser L."/>
            <person name="Markowitz V."/>
            <person name="Cheng J.-F."/>
            <person name="Hugenholtz P."/>
            <person name="Woyke T."/>
            <person name="Wu D."/>
            <person name="Tindall B."/>
            <person name="Pomrenke H."/>
            <person name="Brambilla E."/>
            <person name="Klenk H.-P."/>
            <person name="Eisen J.A."/>
        </authorList>
    </citation>
    <scope>NUCLEOTIDE SEQUENCE [LARGE SCALE GENOMIC DNA]</scope>
    <source>
        <strain evidence="3 4">DSM 17448</strain>
    </source>
</reference>
<evidence type="ECO:0000256" key="1">
    <source>
        <dbReference type="SAM" id="SignalP"/>
    </source>
</evidence>